<gene>
    <name evidence="2" type="ORF">GGR21_000713</name>
</gene>
<keyword evidence="1" id="KW-0812">Transmembrane</keyword>
<protein>
    <submittedName>
        <fullName evidence="2">MFS family permease</fullName>
    </submittedName>
</protein>
<organism evidence="2 3">
    <name type="scientific">Dysgonomonas hofstadii</name>
    <dbReference type="NCBI Taxonomy" id="637886"/>
    <lineage>
        <taxon>Bacteria</taxon>
        <taxon>Pseudomonadati</taxon>
        <taxon>Bacteroidota</taxon>
        <taxon>Bacteroidia</taxon>
        <taxon>Bacteroidales</taxon>
        <taxon>Dysgonomonadaceae</taxon>
        <taxon>Dysgonomonas</taxon>
    </lineage>
</organism>
<feature type="transmembrane region" description="Helical" evidence="1">
    <location>
        <begin position="259"/>
        <end position="284"/>
    </location>
</feature>
<dbReference type="AlphaFoldDB" id="A0A840CHQ6"/>
<feature type="transmembrane region" description="Helical" evidence="1">
    <location>
        <begin position="138"/>
        <end position="157"/>
    </location>
</feature>
<feature type="transmembrane region" description="Helical" evidence="1">
    <location>
        <begin position="222"/>
        <end position="239"/>
    </location>
</feature>
<feature type="transmembrane region" description="Helical" evidence="1">
    <location>
        <begin position="354"/>
        <end position="375"/>
    </location>
</feature>
<evidence type="ECO:0000313" key="3">
    <source>
        <dbReference type="Proteomes" id="UP000555103"/>
    </source>
</evidence>
<dbReference type="EMBL" id="JACIEP010000002">
    <property type="protein sequence ID" value="MBB4034826.1"/>
    <property type="molecule type" value="Genomic_DNA"/>
</dbReference>
<feature type="transmembrane region" description="Helical" evidence="1">
    <location>
        <begin position="83"/>
        <end position="101"/>
    </location>
</feature>
<dbReference type="InterPro" id="IPR043745">
    <property type="entry name" value="DUF5690"/>
</dbReference>
<feature type="transmembrane region" description="Helical" evidence="1">
    <location>
        <begin position="107"/>
        <end position="126"/>
    </location>
</feature>
<sequence>MGVKAQKQPSDILFIIWAGGGSLFAYFLVYTLRKAFTASTFDGLELFSLDYKVVISISQISGYLLAKFLGIKFVSELKRNHRLPVIVISAACAELSLVLFGAISYPFNFFCLFFNGLSLGCMWGFLFSYLEGRKLTDILASFLGVSMVVSSGAAKSLGLFVLDMDVSPFWMPAVIGAVTFPLLVTIACFLDRLPDPTDEDKANRTERIPLGGKQRMSLLKKYSTLLIPFLIVNVLYTVLRDIKEDFLVDILRHTSINLTSFLFVQVDSVITIILLVVFGAMILIKDNAKSLNILLLLMMTGSLFVLFTSLFFNQLSTTPVTWLFLQSIGIYTAYLAFQTIFFDRFIACFRIAGNVGFFIYLADFLGYLFSCVFLLGKSVLGFEINWLQYYNSLSIGISLICILSITIALKVLYNKQRSLTLVKI</sequence>
<name>A0A840CHQ6_9BACT</name>
<evidence type="ECO:0000313" key="2">
    <source>
        <dbReference type="EMBL" id="MBB4034826.1"/>
    </source>
</evidence>
<feature type="transmembrane region" description="Helical" evidence="1">
    <location>
        <begin position="169"/>
        <end position="190"/>
    </location>
</feature>
<accession>A0A840CHQ6</accession>
<feature type="transmembrane region" description="Helical" evidence="1">
    <location>
        <begin position="291"/>
        <end position="312"/>
    </location>
</feature>
<feature type="transmembrane region" description="Helical" evidence="1">
    <location>
        <begin position="395"/>
        <end position="413"/>
    </location>
</feature>
<feature type="transmembrane region" description="Helical" evidence="1">
    <location>
        <begin position="324"/>
        <end position="342"/>
    </location>
</feature>
<dbReference type="Pfam" id="PF18943">
    <property type="entry name" value="DUF5690"/>
    <property type="match status" value="1"/>
</dbReference>
<proteinExistence type="predicted"/>
<keyword evidence="1" id="KW-1133">Transmembrane helix</keyword>
<reference evidence="2 3" key="1">
    <citation type="submission" date="2020-08" db="EMBL/GenBank/DDBJ databases">
        <title>Genomic Encyclopedia of Type Strains, Phase IV (KMG-IV): sequencing the most valuable type-strain genomes for metagenomic binning, comparative biology and taxonomic classification.</title>
        <authorList>
            <person name="Goeker M."/>
        </authorList>
    </citation>
    <scope>NUCLEOTIDE SEQUENCE [LARGE SCALE GENOMIC DNA]</scope>
    <source>
        <strain evidence="2 3">DSM 104969</strain>
    </source>
</reference>
<dbReference type="InterPro" id="IPR036259">
    <property type="entry name" value="MFS_trans_sf"/>
</dbReference>
<dbReference type="SUPFAM" id="SSF103473">
    <property type="entry name" value="MFS general substrate transporter"/>
    <property type="match status" value="1"/>
</dbReference>
<dbReference type="Proteomes" id="UP000555103">
    <property type="component" value="Unassembled WGS sequence"/>
</dbReference>
<evidence type="ECO:0000256" key="1">
    <source>
        <dbReference type="SAM" id="Phobius"/>
    </source>
</evidence>
<keyword evidence="1" id="KW-0472">Membrane</keyword>
<feature type="transmembrane region" description="Helical" evidence="1">
    <location>
        <begin position="12"/>
        <end position="33"/>
    </location>
</feature>
<feature type="transmembrane region" description="Helical" evidence="1">
    <location>
        <begin position="53"/>
        <end position="71"/>
    </location>
</feature>
<dbReference type="RefSeq" id="WP_183305769.1">
    <property type="nucleotide sequence ID" value="NZ_JACIEP010000002.1"/>
</dbReference>
<keyword evidence="3" id="KW-1185">Reference proteome</keyword>
<comment type="caution">
    <text evidence="2">The sequence shown here is derived from an EMBL/GenBank/DDBJ whole genome shotgun (WGS) entry which is preliminary data.</text>
</comment>